<gene>
    <name evidence="3" type="ORF">BDK51DRAFT_40161</name>
</gene>
<reference evidence="4" key="1">
    <citation type="journal article" date="2018" name="Nat. Microbiol.">
        <title>Leveraging single-cell genomics to expand the fungal tree of life.</title>
        <authorList>
            <person name="Ahrendt S.R."/>
            <person name="Quandt C.A."/>
            <person name="Ciobanu D."/>
            <person name="Clum A."/>
            <person name="Salamov A."/>
            <person name="Andreopoulos B."/>
            <person name="Cheng J.F."/>
            <person name="Woyke T."/>
            <person name="Pelin A."/>
            <person name="Henrissat B."/>
            <person name="Reynolds N.K."/>
            <person name="Benny G.L."/>
            <person name="Smith M.E."/>
            <person name="James T.Y."/>
            <person name="Grigoriev I.V."/>
        </authorList>
    </citation>
    <scope>NUCLEOTIDE SEQUENCE [LARGE SCALE GENOMIC DNA]</scope>
</reference>
<dbReference type="EMBL" id="ML001429">
    <property type="protein sequence ID" value="RKO83282.1"/>
    <property type="molecule type" value="Genomic_DNA"/>
</dbReference>
<feature type="compositionally biased region" description="Basic and acidic residues" evidence="1">
    <location>
        <begin position="71"/>
        <end position="81"/>
    </location>
</feature>
<dbReference type="OrthoDB" id="5599902at2759"/>
<proteinExistence type="predicted"/>
<evidence type="ECO:0000313" key="3">
    <source>
        <dbReference type="EMBL" id="RKO83282.1"/>
    </source>
</evidence>
<feature type="compositionally biased region" description="Low complexity" evidence="1">
    <location>
        <begin position="83"/>
        <end position="97"/>
    </location>
</feature>
<evidence type="ECO:0000256" key="1">
    <source>
        <dbReference type="SAM" id="MobiDB-lite"/>
    </source>
</evidence>
<name>A0A4P9VVW8_9FUNG</name>
<keyword evidence="4" id="KW-1185">Reference proteome</keyword>
<dbReference type="Proteomes" id="UP000269721">
    <property type="component" value="Unassembled WGS sequence"/>
</dbReference>
<dbReference type="Pfam" id="PF26087">
    <property type="entry name" value="DUF8032"/>
    <property type="match status" value="1"/>
</dbReference>
<dbReference type="AlphaFoldDB" id="A0A4P9VVW8"/>
<organism evidence="3 4">
    <name type="scientific">Blyttiomyces helicus</name>
    <dbReference type="NCBI Taxonomy" id="388810"/>
    <lineage>
        <taxon>Eukaryota</taxon>
        <taxon>Fungi</taxon>
        <taxon>Fungi incertae sedis</taxon>
        <taxon>Chytridiomycota</taxon>
        <taxon>Chytridiomycota incertae sedis</taxon>
        <taxon>Chytridiomycetes</taxon>
        <taxon>Chytridiomycetes incertae sedis</taxon>
        <taxon>Blyttiomyces</taxon>
    </lineage>
</organism>
<accession>A0A4P9VVW8</accession>
<sequence>MQPAKPVGIRPKPTARSILAERLRARGEMRQLGRGGAGYGDVSQASMLKEQENEIRRWEEYRRMSCPGAAGERRASEEIRVRAGAGPAAEAGASADSDAARVQKQGPSTAMMAISKRALPAASGSIPRESKRPRASTPSPPLTDPRPTRRMVTYEGPQQWEQIRVDVESVPRDAVSPSYKSANAVFPPSTSRVPPDEYFLHADQQRVRLTLNELSWRIAFLNTDLEGRPCALQRAVDAWIKTEGRARGVRWSRKGKMGERWPEEIDCPFAFQPDVAGALETAEMRCEVRGPAGGYKRAVAHVVEKAKARMAR</sequence>
<evidence type="ECO:0000313" key="4">
    <source>
        <dbReference type="Proteomes" id="UP000269721"/>
    </source>
</evidence>
<evidence type="ECO:0000259" key="2">
    <source>
        <dbReference type="Pfam" id="PF26087"/>
    </source>
</evidence>
<feature type="domain" description="DUF8032" evidence="2">
    <location>
        <begin position="154"/>
        <end position="240"/>
    </location>
</feature>
<dbReference type="InterPro" id="IPR058345">
    <property type="entry name" value="DUF8032"/>
</dbReference>
<protein>
    <recommendedName>
        <fullName evidence="2">DUF8032 domain-containing protein</fullName>
    </recommendedName>
</protein>
<feature type="region of interest" description="Disordered" evidence="1">
    <location>
        <begin position="65"/>
        <end position="150"/>
    </location>
</feature>